<accession>A0A5C3QCK9</accession>
<evidence type="ECO:0000313" key="3">
    <source>
        <dbReference type="Proteomes" id="UP000305067"/>
    </source>
</evidence>
<feature type="region of interest" description="Disordered" evidence="1">
    <location>
        <begin position="1"/>
        <end position="68"/>
    </location>
</feature>
<dbReference type="AlphaFoldDB" id="A0A5C3QCK9"/>
<feature type="compositionally biased region" description="Polar residues" evidence="1">
    <location>
        <begin position="14"/>
        <end position="23"/>
    </location>
</feature>
<name>A0A5C3QCK9_9AGAR</name>
<dbReference type="EMBL" id="ML178865">
    <property type="protein sequence ID" value="TFK96183.1"/>
    <property type="molecule type" value="Genomic_DNA"/>
</dbReference>
<evidence type="ECO:0000313" key="2">
    <source>
        <dbReference type="EMBL" id="TFK96183.1"/>
    </source>
</evidence>
<dbReference type="Proteomes" id="UP000305067">
    <property type="component" value="Unassembled WGS sequence"/>
</dbReference>
<reference evidence="2 3" key="1">
    <citation type="journal article" date="2019" name="Nat. Ecol. Evol.">
        <title>Megaphylogeny resolves global patterns of mushroom evolution.</title>
        <authorList>
            <person name="Varga T."/>
            <person name="Krizsan K."/>
            <person name="Foldi C."/>
            <person name="Dima B."/>
            <person name="Sanchez-Garcia M."/>
            <person name="Sanchez-Ramirez S."/>
            <person name="Szollosi G.J."/>
            <person name="Szarkandi J.G."/>
            <person name="Papp V."/>
            <person name="Albert L."/>
            <person name="Andreopoulos W."/>
            <person name="Angelini C."/>
            <person name="Antonin V."/>
            <person name="Barry K.W."/>
            <person name="Bougher N.L."/>
            <person name="Buchanan P."/>
            <person name="Buyck B."/>
            <person name="Bense V."/>
            <person name="Catcheside P."/>
            <person name="Chovatia M."/>
            <person name="Cooper J."/>
            <person name="Damon W."/>
            <person name="Desjardin D."/>
            <person name="Finy P."/>
            <person name="Geml J."/>
            <person name="Haridas S."/>
            <person name="Hughes K."/>
            <person name="Justo A."/>
            <person name="Karasinski D."/>
            <person name="Kautmanova I."/>
            <person name="Kiss B."/>
            <person name="Kocsube S."/>
            <person name="Kotiranta H."/>
            <person name="LaButti K.M."/>
            <person name="Lechner B.E."/>
            <person name="Liimatainen K."/>
            <person name="Lipzen A."/>
            <person name="Lukacs Z."/>
            <person name="Mihaltcheva S."/>
            <person name="Morgado L.N."/>
            <person name="Niskanen T."/>
            <person name="Noordeloos M.E."/>
            <person name="Ohm R.A."/>
            <person name="Ortiz-Santana B."/>
            <person name="Ovrebo C."/>
            <person name="Racz N."/>
            <person name="Riley R."/>
            <person name="Savchenko A."/>
            <person name="Shiryaev A."/>
            <person name="Soop K."/>
            <person name="Spirin V."/>
            <person name="Szebenyi C."/>
            <person name="Tomsovsky M."/>
            <person name="Tulloss R.E."/>
            <person name="Uehling J."/>
            <person name="Grigoriev I.V."/>
            <person name="Vagvolgyi C."/>
            <person name="Papp T."/>
            <person name="Martin F.M."/>
            <person name="Miettinen O."/>
            <person name="Hibbett D.S."/>
            <person name="Nagy L.G."/>
        </authorList>
    </citation>
    <scope>NUCLEOTIDE SEQUENCE [LARGE SCALE GENOMIC DNA]</scope>
    <source>
        <strain evidence="2 3">CBS 309.79</strain>
    </source>
</reference>
<evidence type="ECO:0000256" key="1">
    <source>
        <dbReference type="SAM" id="MobiDB-lite"/>
    </source>
</evidence>
<organism evidence="2 3">
    <name type="scientific">Pterulicium gracile</name>
    <dbReference type="NCBI Taxonomy" id="1884261"/>
    <lineage>
        <taxon>Eukaryota</taxon>
        <taxon>Fungi</taxon>
        <taxon>Dikarya</taxon>
        <taxon>Basidiomycota</taxon>
        <taxon>Agaricomycotina</taxon>
        <taxon>Agaricomycetes</taxon>
        <taxon>Agaricomycetidae</taxon>
        <taxon>Agaricales</taxon>
        <taxon>Pleurotineae</taxon>
        <taxon>Pterulaceae</taxon>
        <taxon>Pterulicium</taxon>
    </lineage>
</organism>
<sequence length="68" mass="7796">MMEKQMEQYMDNGSVMQSLMMTNREQRERSMKGKDKLSKDEKTGASPQKEVSHNDSLVSGRRKQGGTQ</sequence>
<gene>
    <name evidence="2" type="ORF">BDV98DRAFT_338236</name>
</gene>
<proteinExistence type="predicted"/>
<feature type="compositionally biased region" description="Basic and acidic residues" evidence="1">
    <location>
        <begin position="24"/>
        <end position="43"/>
    </location>
</feature>
<protein>
    <submittedName>
        <fullName evidence="2">Uncharacterized protein</fullName>
    </submittedName>
</protein>
<keyword evidence="3" id="KW-1185">Reference proteome</keyword>